<reference evidence="1 2" key="1">
    <citation type="journal article" date="2021" name="ISME Commun">
        <title>Automated analysis of genomic sequences facilitates high-throughput and comprehensive description of bacteria.</title>
        <authorList>
            <person name="Hitch T.C.A."/>
        </authorList>
    </citation>
    <scope>NUCLEOTIDE SEQUENCE [LARGE SCALE GENOMIC DNA]</scope>
    <source>
        <strain evidence="1 2">Sanger_23</strain>
    </source>
</reference>
<dbReference type="Proteomes" id="UP001652409">
    <property type="component" value="Unassembled WGS sequence"/>
</dbReference>
<name>A0ABT2TTK6_9FIRM</name>
<dbReference type="EMBL" id="JAOQJL010000015">
    <property type="protein sequence ID" value="MCU6765560.1"/>
    <property type="molecule type" value="Genomic_DNA"/>
</dbReference>
<evidence type="ECO:0000313" key="2">
    <source>
        <dbReference type="Proteomes" id="UP001652409"/>
    </source>
</evidence>
<dbReference type="RefSeq" id="WP_158421522.1">
    <property type="nucleotide sequence ID" value="NZ_JAOQJL010000015.1"/>
</dbReference>
<organism evidence="1 2">
    <name type="scientific">Blautia ammoniilytica</name>
    <dbReference type="NCBI Taxonomy" id="2981782"/>
    <lineage>
        <taxon>Bacteria</taxon>
        <taxon>Bacillati</taxon>
        <taxon>Bacillota</taxon>
        <taxon>Clostridia</taxon>
        <taxon>Lachnospirales</taxon>
        <taxon>Lachnospiraceae</taxon>
        <taxon>Blautia</taxon>
    </lineage>
</organism>
<accession>A0ABT2TTK6</accession>
<proteinExistence type="predicted"/>
<sequence length="61" mass="7008">MRTARLCKLLITNDRYTYDDMYAKLDLFLMLNRITEEEYVELTGLLVGTETSKGSIVDDVG</sequence>
<keyword evidence="2" id="KW-1185">Reference proteome</keyword>
<evidence type="ECO:0008006" key="3">
    <source>
        <dbReference type="Google" id="ProtNLM"/>
    </source>
</evidence>
<protein>
    <recommendedName>
        <fullName evidence="3">XkdX family protein</fullName>
    </recommendedName>
</protein>
<comment type="caution">
    <text evidence="1">The sequence shown here is derived from an EMBL/GenBank/DDBJ whole genome shotgun (WGS) entry which is preliminary data.</text>
</comment>
<evidence type="ECO:0000313" key="1">
    <source>
        <dbReference type="EMBL" id="MCU6765560.1"/>
    </source>
</evidence>
<gene>
    <name evidence="1" type="ORF">OCV61_09055</name>
</gene>